<proteinExistence type="inferred from homology"/>
<keyword evidence="3" id="KW-1185">Reference proteome</keyword>
<dbReference type="SUPFAM" id="SSF52096">
    <property type="entry name" value="ClpP/crotonase"/>
    <property type="match status" value="1"/>
</dbReference>
<dbReference type="CDD" id="cd06558">
    <property type="entry name" value="crotonase-like"/>
    <property type="match status" value="1"/>
</dbReference>
<protein>
    <submittedName>
        <fullName evidence="2">Putative enoyl-CoA hydratase/isomerase YhaR</fullName>
    </submittedName>
</protein>
<organism evidence="2 3">
    <name type="scientific">Cerasibacillus quisquiliarum</name>
    <dbReference type="NCBI Taxonomy" id="227865"/>
    <lineage>
        <taxon>Bacteria</taxon>
        <taxon>Bacillati</taxon>
        <taxon>Bacillota</taxon>
        <taxon>Bacilli</taxon>
        <taxon>Bacillales</taxon>
        <taxon>Bacillaceae</taxon>
        <taxon>Cerasibacillus</taxon>
    </lineage>
</organism>
<accession>A0A511UU36</accession>
<evidence type="ECO:0000313" key="3">
    <source>
        <dbReference type="Proteomes" id="UP000321491"/>
    </source>
</evidence>
<gene>
    <name evidence="2" type="primary">yhaR</name>
    <name evidence="2" type="ORF">CQU01_03320</name>
</gene>
<sequence>MEKVSLTRNNGVSIITLNRPSSYNAIDVETMEQLLEKIEQVEKNDDSIVILTGAGKAFSAGGDITMMKQLHDTTQFDNVMQTLEAIALKLYMLPKITIAAVNGPAVGLGLSLALNSDYIVAHQEAKFGMLFAGIALIPDGGGHFFLKERLGTHQAKQFIWNLEQVSGETAKNIGFVDILTDQDALSGAKLLATKLQATPLQAIIESKIIYHEEKKDELRHFLEREKKGQLKMRSTEDHQEGVQAFLEKRKPVFKGK</sequence>
<evidence type="ECO:0000256" key="1">
    <source>
        <dbReference type="ARBA" id="ARBA00005254"/>
    </source>
</evidence>
<dbReference type="InterPro" id="IPR014748">
    <property type="entry name" value="Enoyl-CoA_hydra_C"/>
</dbReference>
<dbReference type="GO" id="GO:0016853">
    <property type="term" value="F:isomerase activity"/>
    <property type="evidence" value="ECO:0007669"/>
    <property type="project" value="UniProtKB-KW"/>
</dbReference>
<reference evidence="2 3" key="1">
    <citation type="submission" date="2019-07" db="EMBL/GenBank/DDBJ databases">
        <title>Whole genome shotgun sequence of Cerasibacillus quisquiliarum NBRC 102429.</title>
        <authorList>
            <person name="Hosoyama A."/>
            <person name="Uohara A."/>
            <person name="Ohji S."/>
            <person name="Ichikawa N."/>
        </authorList>
    </citation>
    <scope>NUCLEOTIDE SEQUENCE [LARGE SCALE GENOMIC DNA]</scope>
    <source>
        <strain evidence="2 3">NBRC 102429</strain>
    </source>
</reference>
<comment type="similarity">
    <text evidence="1">Belongs to the enoyl-CoA hydratase/isomerase family.</text>
</comment>
<dbReference type="Gene3D" id="3.90.226.10">
    <property type="entry name" value="2-enoyl-CoA Hydratase, Chain A, domain 1"/>
    <property type="match status" value="1"/>
</dbReference>
<dbReference type="OrthoDB" id="9775794at2"/>
<evidence type="ECO:0000313" key="2">
    <source>
        <dbReference type="EMBL" id="GEN30094.1"/>
    </source>
</evidence>
<dbReference type="InterPro" id="IPR001753">
    <property type="entry name" value="Enoyl-CoA_hydra/iso"/>
</dbReference>
<dbReference type="InterPro" id="IPR029045">
    <property type="entry name" value="ClpP/crotonase-like_dom_sf"/>
</dbReference>
<dbReference type="PANTHER" id="PTHR43459">
    <property type="entry name" value="ENOYL-COA HYDRATASE"/>
    <property type="match status" value="1"/>
</dbReference>
<comment type="caution">
    <text evidence="2">The sequence shown here is derived from an EMBL/GenBank/DDBJ whole genome shotgun (WGS) entry which is preliminary data.</text>
</comment>
<dbReference type="EMBL" id="BJXW01000004">
    <property type="protein sequence ID" value="GEN30094.1"/>
    <property type="molecule type" value="Genomic_DNA"/>
</dbReference>
<name>A0A511UU36_9BACI</name>
<dbReference type="Gene3D" id="1.10.12.10">
    <property type="entry name" value="Lyase 2-enoyl-coa Hydratase, Chain A, domain 2"/>
    <property type="match status" value="1"/>
</dbReference>
<dbReference type="RefSeq" id="WP_146935013.1">
    <property type="nucleotide sequence ID" value="NZ_BJXW01000004.1"/>
</dbReference>
<keyword evidence="2" id="KW-0413">Isomerase</keyword>
<dbReference type="Pfam" id="PF00378">
    <property type="entry name" value="ECH_1"/>
    <property type="match status" value="1"/>
</dbReference>
<dbReference type="Proteomes" id="UP000321491">
    <property type="component" value="Unassembled WGS sequence"/>
</dbReference>
<dbReference type="AlphaFoldDB" id="A0A511UU36"/>
<dbReference type="PANTHER" id="PTHR43459:SF1">
    <property type="entry name" value="EG:BACN32G11.4 PROTEIN"/>
    <property type="match status" value="1"/>
</dbReference>
<dbReference type="NCBIfam" id="NF005804">
    <property type="entry name" value="PRK07659.1"/>
    <property type="match status" value="1"/>
</dbReference>